<evidence type="ECO:0000313" key="1">
    <source>
        <dbReference type="EMBL" id="KIL49231.1"/>
    </source>
</evidence>
<gene>
    <name evidence="1" type="ORF">KP78_06990</name>
</gene>
<keyword evidence="2" id="KW-1185">Reference proteome</keyword>
<protein>
    <submittedName>
        <fullName evidence="1">Uncharacterized protein</fullName>
    </submittedName>
</protein>
<proteinExistence type="predicted"/>
<name>A0A0C2VXT0_9BACL</name>
<organism evidence="1 2">
    <name type="scientific">Jeotgalibacillus soli</name>
    <dbReference type="NCBI Taxonomy" id="889306"/>
    <lineage>
        <taxon>Bacteria</taxon>
        <taxon>Bacillati</taxon>
        <taxon>Bacillota</taxon>
        <taxon>Bacilli</taxon>
        <taxon>Bacillales</taxon>
        <taxon>Caryophanaceae</taxon>
        <taxon>Jeotgalibacillus</taxon>
    </lineage>
</organism>
<dbReference type="AlphaFoldDB" id="A0A0C2VXT0"/>
<dbReference type="PATRIC" id="fig|889306.3.peg.699"/>
<comment type="caution">
    <text evidence="1">The sequence shown here is derived from an EMBL/GenBank/DDBJ whole genome shotgun (WGS) entry which is preliminary data.</text>
</comment>
<evidence type="ECO:0000313" key="2">
    <source>
        <dbReference type="Proteomes" id="UP000031938"/>
    </source>
</evidence>
<reference evidence="1 2" key="1">
    <citation type="submission" date="2015-01" db="EMBL/GenBank/DDBJ databases">
        <title>Genome sequencing of Jeotgalibacillus soli.</title>
        <authorList>
            <person name="Goh K.M."/>
            <person name="Chan K.-G."/>
            <person name="Yaakop A.S."/>
            <person name="Ee R."/>
            <person name="Gan H.M."/>
            <person name="Chan C.S."/>
        </authorList>
    </citation>
    <scope>NUCLEOTIDE SEQUENCE [LARGE SCALE GENOMIC DNA]</scope>
    <source>
        <strain evidence="1 2">P9</strain>
    </source>
</reference>
<dbReference type="Proteomes" id="UP000031938">
    <property type="component" value="Unassembled WGS sequence"/>
</dbReference>
<sequence length="42" mass="5402">MNMNFYELELLINYKKEQLRKEMQYTETYRMHFDRKKGKPKK</sequence>
<dbReference type="RefSeq" id="WP_268747503.1">
    <property type="nucleotide sequence ID" value="NZ_JXRP01000009.1"/>
</dbReference>
<accession>A0A0C2VXT0</accession>
<dbReference type="EMBL" id="JXRP01000009">
    <property type="protein sequence ID" value="KIL49231.1"/>
    <property type="molecule type" value="Genomic_DNA"/>
</dbReference>